<comment type="similarity">
    <text evidence="1">Belongs to the bacterial solute-binding protein 5 family.</text>
</comment>
<dbReference type="SUPFAM" id="SSF53850">
    <property type="entry name" value="Periplasmic binding protein-like II"/>
    <property type="match status" value="1"/>
</dbReference>
<dbReference type="CDD" id="cd08493">
    <property type="entry name" value="PBP2_DppA_like"/>
    <property type="match status" value="1"/>
</dbReference>
<dbReference type="GO" id="GO:1904680">
    <property type="term" value="F:peptide transmembrane transporter activity"/>
    <property type="evidence" value="ECO:0007669"/>
    <property type="project" value="TreeGrafter"/>
</dbReference>
<accession>A0A3A1Y5Q7</accession>
<dbReference type="GO" id="GO:0030288">
    <property type="term" value="C:outer membrane-bounded periplasmic space"/>
    <property type="evidence" value="ECO:0007669"/>
    <property type="project" value="TreeGrafter"/>
</dbReference>
<evidence type="ECO:0000259" key="3">
    <source>
        <dbReference type="Pfam" id="PF00496"/>
    </source>
</evidence>
<dbReference type="InterPro" id="IPR030678">
    <property type="entry name" value="Peptide/Ni-bd"/>
</dbReference>
<dbReference type="Pfam" id="PF00496">
    <property type="entry name" value="SBP_bac_5"/>
    <property type="match status" value="1"/>
</dbReference>
<keyword evidence="2" id="KW-0732">Signal</keyword>
<dbReference type="GO" id="GO:0043190">
    <property type="term" value="C:ATP-binding cassette (ABC) transporter complex"/>
    <property type="evidence" value="ECO:0007669"/>
    <property type="project" value="InterPro"/>
</dbReference>
<organism evidence="4 5">
    <name type="scientific">Psittacicella melopsittaci</name>
    <dbReference type="NCBI Taxonomy" id="2028576"/>
    <lineage>
        <taxon>Bacteria</taxon>
        <taxon>Pseudomonadati</taxon>
        <taxon>Pseudomonadota</taxon>
        <taxon>Gammaproteobacteria</taxon>
        <taxon>Pasteurellales</taxon>
        <taxon>Psittacicellaceae</taxon>
        <taxon>Psittacicella</taxon>
    </lineage>
</organism>
<dbReference type="InterPro" id="IPR039424">
    <property type="entry name" value="SBP_5"/>
</dbReference>
<evidence type="ECO:0000256" key="2">
    <source>
        <dbReference type="ARBA" id="ARBA00022729"/>
    </source>
</evidence>
<dbReference type="PANTHER" id="PTHR30290">
    <property type="entry name" value="PERIPLASMIC BINDING COMPONENT OF ABC TRANSPORTER"/>
    <property type="match status" value="1"/>
</dbReference>
<dbReference type="Proteomes" id="UP000266258">
    <property type="component" value="Unassembled WGS sequence"/>
</dbReference>
<dbReference type="Gene3D" id="3.10.105.10">
    <property type="entry name" value="Dipeptide-binding Protein, Domain 3"/>
    <property type="match status" value="1"/>
</dbReference>
<dbReference type="InterPro" id="IPR000914">
    <property type="entry name" value="SBP_5_dom"/>
</dbReference>
<dbReference type="PIRSF" id="PIRSF002741">
    <property type="entry name" value="MppA"/>
    <property type="match status" value="1"/>
</dbReference>
<sequence>MNSPKTVVAGEALHGYLNEDKTLVFCIGRSPRALSPAIVADGTSYNSSSRVIFNRLVENERGSTSLVPALAESWEVSPDSKVVTLHLRKGVKFNDNDIFTPTRDFNADDVIFTFDRMLNADNPYNKVSGGNYPYWRMMGFGSLINHLEKVDDYTVKVYLNQPNVTFVSDLAMDVLSIYSKEYADQLLEQGHPEYIDQKPIGTGPWKLDQYVKDTAIRYVINPNYFRGPADIGTLIYSITPDPTSRLAKVITGQCHFMEAPNSADQAEVIKKYNLKTSLQTGLNVAYIGLNNDREFLKDVRVRKALDMAIDKRAIARLVYNDQVVTDGHVLTSTMLGYDPNLKVDTYDPEKGKQLLAEAGYPNGFEIKLFVQPVSRSSNPNPTRTAELIQQDWKQIGVNATLVTDEYNNFIKRTREGDFDAGTYGWSGDNGDSDNFLTPLLSTQSIEKSNYSRFSNAEFDELLYLGRTTADTQERAKIYAQAEQVFVEHQPFIVIGHSMLLAIMRPEVVDYKYTPFGFVEFYGVKLETPENSSK</sequence>
<evidence type="ECO:0000313" key="5">
    <source>
        <dbReference type="Proteomes" id="UP000266258"/>
    </source>
</evidence>
<evidence type="ECO:0000256" key="1">
    <source>
        <dbReference type="ARBA" id="ARBA00005695"/>
    </source>
</evidence>
<evidence type="ECO:0000313" key="4">
    <source>
        <dbReference type="EMBL" id="RIY32599.1"/>
    </source>
</evidence>
<dbReference type="Gene3D" id="3.90.76.10">
    <property type="entry name" value="Dipeptide-binding Protein, Domain 1"/>
    <property type="match status" value="1"/>
</dbReference>
<gene>
    <name evidence="4" type="ORF">CJP74_04245</name>
</gene>
<proteinExistence type="inferred from homology"/>
<dbReference type="OrthoDB" id="9801912at2"/>
<protein>
    <recommendedName>
        <fullName evidence="3">Solute-binding protein family 5 domain-containing protein</fullName>
    </recommendedName>
</protein>
<name>A0A3A1Y5Q7_9GAMM</name>
<keyword evidence="5" id="KW-1185">Reference proteome</keyword>
<comment type="caution">
    <text evidence="4">The sequence shown here is derived from an EMBL/GenBank/DDBJ whole genome shotgun (WGS) entry which is preliminary data.</text>
</comment>
<dbReference type="AlphaFoldDB" id="A0A3A1Y5Q7"/>
<dbReference type="PANTHER" id="PTHR30290:SF38">
    <property type="entry name" value="D,D-DIPEPTIDE-BINDING PERIPLASMIC PROTEIN DDPA-RELATED"/>
    <property type="match status" value="1"/>
</dbReference>
<dbReference type="GO" id="GO:0042938">
    <property type="term" value="P:dipeptide transport"/>
    <property type="evidence" value="ECO:0007669"/>
    <property type="project" value="TreeGrafter"/>
</dbReference>
<reference evidence="4 5" key="1">
    <citation type="submission" date="2017-08" db="EMBL/GenBank/DDBJ databases">
        <title>Reclassification of Bisgaard taxon 37 and 44.</title>
        <authorList>
            <person name="Christensen H."/>
        </authorList>
    </citation>
    <scope>NUCLEOTIDE SEQUENCE [LARGE SCALE GENOMIC DNA]</scope>
    <source>
        <strain evidence="4 5">B96_4</strain>
    </source>
</reference>
<dbReference type="PROSITE" id="PS01040">
    <property type="entry name" value="SBP_BACTERIAL_5"/>
    <property type="match status" value="1"/>
</dbReference>
<dbReference type="Gene3D" id="3.40.190.10">
    <property type="entry name" value="Periplasmic binding protein-like II"/>
    <property type="match status" value="1"/>
</dbReference>
<dbReference type="EMBL" id="NRJH01000032">
    <property type="protein sequence ID" value="RIY32599.1"/>
    <property type="molecule type" value="Genomic_DNA"/>
</dbReference>
<dbReference type="InterPro" id="IPR023765">
    <property type="entry name" value="SBP_5_CS"/>
</dbReference>
<feature type="domain" description="Solute-binding protein family 5" evidence="3">
    <location>
        <begin position="66"/>
        <end position="444"/>
    </location>
</feature>